<evidence type="ECO:0000256" key="1">
    <source>
        <dbReference type="ARBA" id="ARBA00022737"/>
    </source>
</evidence>
<name>A0ABV9QZ64_9GAMM</name>
<dbReference type="InterPro" id="IPR050611">
    <property type="entry name" value="ABCF"/>
</dbReference>
<evidence type="ECO:0000313" key="7">
    <source>
        <dbReference type="Proteomes" id="UP001595886"/>
    </source>
</evidence>
<dbReference type="SUPFAM" id="SSF52540">
    <property type="entry name" value="P-loop containing nucleoside triphosphate hydrolases"/>
    <property type="match status" value="2"/>
</dbReference>
<dbReference type="Pfam" id="PF00005">
    <property type="entry name" value="ABC_tran"/>
    <property type="match status" value="2"/>
</dbReference>
<evidence type="ECO:0000256" key="2">
    <source>
        <dbReference type="ARBA" id="ARBA00022741"/>
    </source>
</evidence>
<dbReference type="Gene3D" id="3.40.50.300">
    <property type="entry name" value="P-loop containing nucleotide triphosphate hydrolases"/>
    <property type="match status" value="2"/>
</dbReference>
<feature type="compositionally biased region" description="Basic and acidic residues" evidence="4">
    <location>
        <begin position="244"/>
        <end position="266"/>
    </location>
</feature>
<dbReference type="InterPro" id="IPR027417">
    <property type="entry name" value="P-loop_NTPase"/>
</dbReference>
<evidence type="ECO:0000256" key="4">
    <source>
        <dbReference type="SAM" id="MobiDB-lite"/>
    </source>
</evidence>
<feature type="domain" description="ABC transporter" evidence="5">
    <location>
        <begin position="6"/>
        <end position="238"/>
    </location>
</feature>
<reference evidence="7" key="1">
    <citation type="journal article" date="2019" name="Int. J. Syst. Evol. Microbiol.">
        <title>The Global Catalogue of Microorganisms (GCM) 10K type strain sequencing project: providing services to taxonomists for standard genome sequencing and annotation.</title>
        <authorList>
            <consortium name="The Broad Institute Genomics Platform"/>
            <consortium name="The Broad Institute Genome Sequencing Center for Infectious Disease"/>
            <person name="Wu L."/>
            <person name="Ma J."/>
        </authorList>
    </citation>
    <scope>NUCLEOTIDE SEQUENCE [LARGE SCALE GENOMIC DNA]</scope>
    <source>
        <strain evidence="7">CCUG 30340</strain>
    </source>
</reference>
<dbReference type="PANTHER" id="PTHR19211:SF6">
    <property type="entry name" value="BLL7188 PROTEIN"/>
    <property type="match status" value="1"/>
</dbReference>
<dbReference type="PROSITE" id="PS50893">
    <property type="entry name" value="ABC_TRANSPORTER_2"/>
    <property type="match status" value="1"/>
</dbReference>
<accession>A0ABV9QZ64</accession>
<sequence>MTNPRLTLDGVSCVLPDGSTLFSNLSEQFDHRPTGLVGRNGCGKTLLARILAGQREPSAGRCTRSGSVYYVPQQVSRADGRSVADLANVRTALDALERIAAGIAQPGDFETVGNRWDLRQRFHAELERAGLERLHPDTPAGVLSGGEATRVALIGAFVSAADFLILDEPTNHLDGPSRRALLEQLRHWPNGLLVISHDRRLLDGMARIVELSASGLRSYGGGHAFYAQRKAEERESASRQLEQARIERERGERALRDQRERQDRRQARGRRHGQEANQAKILLDRQKQRAETSHGKLQRQHAAERERLDRDVRKAWHAVEDEISIVLHEPAVMSAQKRVAELDAVALPFLPPSACEVDLILGGRQRVGVVGPNGSGKSTLLRLLAGQVEPLVGRREVHVPAAYLDQQLAHLDPRESAIEHLLRVAGNTAQSTLRTWLAQLGLDAARIGLPCGELSGGERLKAALACALYADLPARLLLLDEPSNHLDLPSLQALEATLRSYRGALLVASHDEAFLDGLALTDRLRATAQGWRLEPW</sequence>
<organism evidence="6 7">
    <name type="scientific">Dokdonella ginsengisoli</name>
    <dbReference type="NCBI Taxonomy" id="363846"/>
    <lineage>
        <taxon>Bacteria</taxon>
        <taxon>Pseudomonadati</taxon>
        <taxon>Pseudomonadota</taxon>
        <taxon>Gammaproteobacteria</taxon>
        <taxon>Lysobacterales</taxon>
        <taxon>Rhodanobacteraceae</taxon>
        <taxon>Dokdonella</taxon>
    </lineage>
</organism>
<dbReference type="InterPro" id="IPR017871">
    <property type="entry name" value="ABC_transporter-like_CS"/>
</dbReference>
<dbReference type="CDD" id="cd03221">
    <property type="entry name" value="ABCF_EF-3"/>
    <property type="match status" value="1"/>
</dbReference>
<keyword evidence="1" id="KW-0677">Repeat</keyword>
<gene>
    <name evidence="6" type="ORF">ACFO6Q_16205</name>
</gene>
<dbReference type="EMBL" id="JBHSHD010000010">
    <property type="protein sequence ID" value="MFC4821870.1"/>
    <property type="molecule type" value="Genomic_DNA"/>
</dbReference>
<evidence type="ECO:0000313" key="6">
    <source>
        <dbReference type="EMBL" id="MFC4821870.1"/>
    </source>
</evidence>
<keyword evidence="3 6" id="KW-0067">ATP-binding</keyword>
<dbReference type="PROSITE" id="PS00211">
    <property type="entry name" value="ABC_TRANSPORTER_1"/>
    <property type="match status" value="1"/>
</dbReference>
<keyword evidence="2" id="KW-0547">Nucleotide-binding</keyword>
<dbReference type="Proteomes" id="UP001595886">
    <property type="component" value="Unassembled WGS sequence"/>
</dbReference>
<proteinExistence type="predicted"/>
<feature type="compositionally biased region" description="Basic and acidic residues" evidence="4">
    <location>
        <begin position="282"/>
        <end position="294"/>
    </location>
</feature>
<comment type="caution">
    <text evidence="6">The sequence shown here is derived from an EMBL/GenBank/DDBJ whole genome shotgun (WGS) entry which is preliminary data.</text>
</comment>
<protein>
    <submittedName>
        <fullName evidence="6">ABC-F family ATP-binding cassette domain-containing protein</fullName>
    </submittedName>
</protein>
<feature type="region of interest" description="Disordered" evidence="4">
    <location>
        <begin position="244"/>
        <end position="306"/>
    </location>
</feature>
<keyword evidence="7" id="KW-1185">Reference proteome</keyword>
<dbReference type="GO" id="GO:0005524">
    <property type="term" value="F:ATP binding"/>
    <property type="evidence" value="ECO:0007669"/>
    <property type="project" value="UniProtKB-KW"/>
</dbReference>
<evidence type="ECO:0000259" key="5">
    <source>
        <dbReference type="PROSITE" id="PS50893"/>
    </source>
</evidence>
<dbReference type="SMART" id="SM00382">
    <property type="entry name" value="AAA"/>
    <property type="match status" value="2"/>
</dbReference>
<dbReference type="RefSeq" id="WP_380022136.1">
    <property type="nucleotide sequence ID" value="NZ_JBHSHD010000010.1"/>
</dbReference>
<dbReference type="InterPro" id="IPR003593">
    <property type="entry name" value="AAA+_ATPase"/>
</dbReference>
<evidence type="ECO:0000256" key="3">
    <source>
        <dbReference type="ARBA" id="ARBA00022840"/>
    </source>
</evidence>
<dbReference type="InterPro" id="IPR003439">
    <property type="entry name" value="ABC_transporter-like_ATP-bd"/>
</dbReference>
<dbReference type="PANTHER" id="PTHR19211">
    <property type="entry name" value="ATP-BINDING TRANSPORT PROTEIN-RELATED"/>
    <property type="match status" value="1"/>
</dbReference>